<dbReference type="Proteomes" id="UP000239471">
    <property type="component" value="Unassembled WGS sequence"/>
</dbReference>
<evidence type="ECO:0000313" key="9">
    <source>
        <dbReference type="EMBL" id="PRR83115.1"/>
    </source>
</evidence>
<dbReference type="OrthoDB" id="9790745at2"/>
<keyword evidence="5 7" id="KW-0288">FMN</keyword>
<dbReference type="NCBIfam" id="TIGR01753">
    <property type="entry name" value="flav_short"/>
    <property type="match status" value="1"/>
</dbReference>
<organism evidence="9 10">
    <name type="scientific">Clostridium vincentii</name>
    <dbReference type="NCBI Taxonomy" id="52704"/>
    <lineage>
        <taxon>Bacteria</taxon>
        <taxon>Bacillati</taxon>
        <taxon>Bacillota</taxon>
        <taxon>Clostridia</taxon>
        <taxon>Eubacteriales</taxon>
        <taxon>Clostridiaceae</taxon>
        <taxon>Clostridium</taxon>
    </lineage>
</organism>
<evidence type="ECO:0000259" key="8">
    <source>
        <dbReference type="PROSITE" id="PS50902"/>
    </source>
</evidence>
<dbReference type="PROSITE" id="PS50902">
    <property type="entry name" value="FLAVODOXIN_LIKE"/>
    <property type="match status" value="1"/>
</dbReference>
<keyword evidence="3 7" id="KW-0813">Transport</keyword>
<dbReference type="SUPFAM" id="SSF52218">
    <property type="entry name" value="Flavoproteins"/>
    <property type="match status" value="1"/>
</dbReference>
<proteinExistence type="inferred from homology"/>
<evidence type="ECO:0000256" key="7">
    <source>
        <dbReference type="RuleBase" id="RU367037"/>
    </source>
</evidence>
<evidence type="ECO:0000313" key="10">
    <source>
        <dbReference type="Proteomes" id="UP000239471"/>
    </source>
</evidence>
<evidence type="ECO:0000256" key="2">
    <source>
        <dbReference type="ARBA" id="ARBA00005267"/>
    </source>
</evidence>
<dbReference type="RefSeq" id="WP_106059156.1">
    <property type="nucleotide sequence ID" value="NZ_PVXQ01000009.1"/>
</dbReference>
<dbReference type="InterPro" id="IPR029039">
    <property type="entry name" value="Flavoprotein-like_sf"/>
</dbReference>
<keyword evidence="4 7" id="KW-0285">Flavoprotein</keyword>
<comment type="function">
    <text evidence="7">Low-potential electron donor to a number of redox enzymes.</text>
</comment>
<dbReference type="InterPro" id="IPR008254">
    <property type="entry name" value="Flavodoxin/NO_synth"/>
</dbReference>
<comment type="caution">
    <text evidence="9">The sequence shown here is derived from an EMBL/GenBank/DDBJ whole genome shotgun (WGS) entry which is preliminary data.</text>
</comment>
<dbReference type="EMBL" id="PVXQ01000009">
    <property type="protein sequence ID" value="PRR83115.1"/>
    <property type="molecule type" value="Genomic_DNA"/>
</dbReference>
<evidence type="ECO:0000256" key="4">
    <source>
        <dbReference type="ARBA" id="ARBA00022630"/>
    </source>
</evidence>
<comment type="similarity">
    <text evidence="2 7">Belongs to the flavodoxin family.</text>
</comment>
<dbReference type="AlphaFoldDB" id="A0A2T0BGX3"/>
<accession>A0A2T0BGX3</accession>
<evidence type="ECO:0000256" key="6">
    <source>
        <dbReference type="ARBA" id="ARBA00022982"/>
    </source>
</evidence>
<dbReference type="GO" id="GO:0010181">
    <property type="term" value="F:FMN binding"/>
    <property type="evidence" value="ECO:0007669"/>
    <property type="project" value="UniProtKB-UniRule"/>
</dbReference>
<keyword evidence="10" id="KW-1185">Reference proteome</keyword>
<comment type="cofactor">
    <cofactor evidence="1 7">
        <name>FMN</name>
        <dbReference type="ChEBI" id="CHEBI:58210"/>
    </cofactor>
</comment>
<dbReference type="PROSITE" id="PS00201">
    <property type="entry name" value="FLAVODOXIN"/>
    <property type="match status" value="1"/>
</dbReference>
<keyword evidence="6 7" id="KW-0249">Electron transport</keyword>
<dbReference type="InterPro" id="IPR010087">
    <property type="entry name" value="Flav_short"/>
</dbReference>
<sequence>MKIVYWSGTGNTEKMATLIAEGISQGGKVAEIINVSGGDENIFNEEDLIILGCSAMGDEVLEEGEFEPFIEQISSKISGKKVALFGSYGWGDGQWMRDWEEKMISYGCQSILDPLIIENEPEGLGEDRCIEFGKKLASI</sequence>
<protein>
    <recommendedName>
        <fullName evidence="7">Flavodoxin</fullName>
    </recommendedName>
</protein>
<gene>
    <name evidence="9" type="ORF">CLVI_11510</name>
</gene>
<evidence type="ECO:0000256" key="3">
    <source>
        <dbReference type="ARBA" id="ARBA00022448"/>
    </source>
</evidence>
<dbReference type="Pfam" id="PF00258">
    <property type="entry name" value="Flavodoxin_1"/>
    <property type="match status" value="1"/>
</dbReference>
<dbReference type="GO" id="GO:0009055">
    <property type="term" value="F:electron transfer activity"/>
    <property type="evidence" value="ECO:0007669"/>
    <property type="project" value="UniProtKB-UniRule"/>
</dbReference>
<dbReference type="GO" id="GO:0016651">
    <property type="term" value="F:oxidoreductase activity, acting on NAD(P)H"/>
    <property type="evidence" value="ECO:0007669"/>
    <property type="project" value="UniProtKB-ARBA"/>
</dbReference>
<dbReference type="Gene3D" id="3.40.50.360">
    <property type="match status" value="1"/>
</dbReference>
<evidence type="ECO:0000256" key="1">
    <source>
        <dbReference type="ARBA" id="ARBA00001917"/>
    </source>
</evidence>
<dbReference type="InterPro" id="IPR001226">
    <property type="entry name" value="Flavodoxin_CS"/>
</dbReference>
<evidence type="ECO:0000256" key="5">
    <source>
        <dbReference type="ARBA" id="ARBA00022643"/>
    </source>
</evidence>
<reference evidence="9 10" key="1">
    <citation type="submission" date="2018-03" db="EMBL/GenBank/DDBJ databases">
        <title>Genome sequence of Clostridium vincentii DSM 10228.</title>
        <authorList>
            <person name="Poehlein A."/>
            <person name="Daniel R."/>
        </authorList>
    </citation>
    <scope>NUCLEOTIDE SEQUENCE [LARGE SCALE GENOMIC DNA]</scope>
    <source>
        <strain evidence="9 10">DSM 10228</strain>
    </source>
</reference>
<name>A0A2T0BGX3_9CLOT</name>
<feature type="domain" description="Flavodoxin-like" evidence="8">
    <location>
        <begin position="1"/>
        <end position="137"/>
    </location>
</feature>